<dbReference type="AlphaFoldDB" id="A0A0U9IAL7"/>
<dbReference type="Pfam" id="PF12276">
    <property type="entry name" value="DUF3617"/>
    <property type="match status" value="1"/>
</dbReference>
<proteinExistence type="predicted"/>
<feature type="signal peptide" evidence="1">
    <location>
        <begin position="1"/>
        <end position="24"/>
    </location>
</feature>
<dbReference type="EMBL" id="BCNO01000002">
    <property type="protein sequence ID" value="GAQ95318.1"/>
    <property type="molecule type" value="Genomic_DNA"/>
</dbReference>
<dbReference type="RefSeq" id="WP_082673613.1">
    <property type="nucleotide sequence ID" value="NZ_BCNO01000002.1"/>
</dbReference>
<sequence>MFKKSLIALWVSLFLISCSSNTSKTSGPNLKEGKWEITITMEAKGQMPFKMPPQTFTQCITKEKVIPVSAENETNQNCKFIRNTITGDTVSWTMECKTPDGSVINEGTITYKGDNFEGFSKVKHSSTEFTQKMIGKWVGECK</sequence>
<dbReference type="PROSITE" id="PS51257">
    <property type="entry name" value="PROKAR_LIPOPROTEIN"/>
    <property type="match status" value="1"/>
</dbReference>
<evidence type="ECO:0008006" key="4">
    <source>
        <dbReference type="Google" id="ProtNLM"/>
    </source>
</evidence>
<dbReference type="STRING" id="86166.TAGGR_2208"/>
<reference evidence="3" key="1">
    <citation type="submission" date="2016-01" db="EMBL/GenBank/DDBJ databases">
        <title>Draft genome sequence of Thermodesulfovibrio aggregans strain TGE-P1.</title>
        <authorList>
            <person name="Sekiguchi Y."/>
            <person name="Ohashi A."/>
            <person name="Matsuura N."/>
            <person name="Tourlousse M.D."/>
        </authorList>
    </citation>
    <scope>NUCLEOTIDE SEQUENCE [LARGE SCALE GENOMIC DNA]</scope>
    <source>
        <strain evidence="3">TGE-P1</strain>
    </source>
</reference>
<name>A0A0U9IAL7_9BACT</name>
<keyword evidence="3" id="KW-1185">Reference proteome</keyword>
<gene>
    <name evidence="2" type="ORF">TAGGR_2208</name>
</gene>
<evidence type="ECO:0000313" key="3">
    <source>
        <dbReference type="Proteomes" id="UP000054976"/>
    </source>
</evidence>
<dbReference type="Proteomes" id="UP000054976">
    <property type="component" value="Unassembled WGS sequence"/>
</dbReference>
<dbReference type="InterPro" id="IPR022061">
    <property type="entry name" value="DUF3617"/>
</dbReference>
<evidence type="ECO:0000256" key="1">
    <source>
        <dbReference type="SAM" id="SignalP"/>
    </source>
</evidence>
<organism evidence="2 3">
    <name type="scientific">Thermodesulfovibrio aggregans</name>
    <dbReference type="NCBI Taxonomy" id="86166"/>
    <lineage>
        <taxon>Bacteria</taxon>
        <taxon>Pseudomonadati</taxon>
        <taxon>Nitrospirota</taxon>
        <taxon>Thermodesulfovibrionia</taxon>
        <taxon>Thermodesulfovibrionales</taxon>
        <taxon>Thermodesulfovibrionaceae</taxon>
        <taxon>Thermodesulfovibrio</taxon>
    </lineage>
</organism>
<accession>A0A0U9IAL7</accession>
<dbReference type="OrthoDB" id="9180646at2"/>
<comment type="caution">
    <text evidence="2">The sequence shown here is derived from an EMBL/GenBank/DDBJ whole genome shotgun (WGS) entry which is preliminary data.</text>
</comment>
<keyword evidence="1" id="KW-0732">Signal</keyword>
<protein>
    <recommendedName>
        <fullName evidence="4">DUF3617 family protein</fullName>
    </recommendedName>
</protein>
<evidence type="ECO:0000313" key="2">
    <source>
        <dbReference type="EMBL" id="GAQ95318.1"/>
    </source>
</evidence>
<feature type="chain" id="PRO_5006865132" description="DUF3617 family protein" evidence="1">
    <location>
        <begin position="25"/>
        <end position="142"/>
    </location>
</feature>